<sequence length="127" mass="14491">MDYFRVQQFPTSPHPSQPSVPPTGFPPSQPIPQFPGGSPQHPPTAAPTAAPPHFIPQQPVPSLYAVDPGAISRCLYRNTYVWLRNGEHFWFYPTFVGRNSVSGFRWFGRFWAYYGIDLRRISTFTCF</sequence>
<evidence type="ECO:0008006" key="4">
    <source>
        <dbReference type="Google" id="ProtNLM"/>
    </source>
</evidence>
<reference evidence="2" key="1">
    <citation type="submission" date="2021-04" db="EMBL/GenBank/DDBJ databases">
        <title>Genome seq and assembly of Bacillus sp.</title>
        <authorList>
            <person name="Chhetri G."/>
        </authorList>
    </citation>
    <scope>NUCLEOTIDE SEQUENCE</scope>
    <source>
        <strain evidence="2">RG28</strain>
    </source>
</reference>
<proteinExistence type="predicted"/>
<dbReference type="AlphaFoldDB" id="A0A940NLL8"/>
<evidence type="ECO:0000256" key="1">
    <source>
        <dbReference type="SAM" id="MobiDB-lite"/>
    </source>
</evidence>
<evidence type="ECO:0000313" key="3">
    <source>
        <dbReference type="Proteomes" id="UP000682134"/>
    </source>
</evidence>
<comment type="caution">
    <text evidence="2">The sequence shown here is derived from an EMBL/GenBank/DDBJ whole genome shotgun (WGS) entry which is preliminary data.</text>
</comment>
<protein>
    <recommendedName>
        <fullName evidence="4">Transporter</fullName>
    </recommendedName>
</protein>
<feature type="region of interest" description="Disordered" evidence="1">
    <location>
        <begin position="7"/>
        <end position="55"/>
    </location>
</feature>
<name>A0A940NLL8_9BACI</name>
<dbReference type="EMBL" id="JAGIYQ010000001">
    <property type="protein sequence ID" value="MBP0723765.1"/>
    <property type="molecule type" value="Genomic_DNA"/>
</dbReference>
<feature type="compositionally biased region" description="Pro residues" evidence="1">
    <location>
        <begin position="40"/>
        <end position="54"/>
    </location>
</feature>
<feature type="compositionally biased region" description="Pro residues" evidence="1">
    <location>
        <begin position="12"/>
        <end position="33"/>
    </location>
</feature>
<organism evidence="2 3">
    <name type="scientific">Gottfriedia endophytica</name>
    <dbReference type="NCBI Taxonomy" id="2820819"/>
    <lineage>
        <taxon>Bacteria</taxon>
        <taxon>Bacillati</taxon>
        <taxon>Bacillota</taxon>
        <taxon>Bacilli</taxon>
        <taxon>Bacillales</taxon>
        <taxon>Bacillaceae</taxon>
        <taxon>Gottfriedia</taxon>
    </lineage>
</organism>
<dbReference type="Proteomes" id="UP000682134">
    <property type="component" value="Unassembled WGS sequence"/>
</dbReference>
<evidence type="ECO:0000313" key="2">
    <source>
        <dbReference type="EMBL" id="MBP0723765.1"/>
    </source>
</evidence>
<dbReference type="RefSeq" id="WP_209401476.1">
    <property type="nucleotide sequence ID" value="NZ_JAGIYQ010000001.1"/>
</dbReference>
<keyword evidence="3" id="KW-1185">Reference proteome</keyword>
<accession>A0A940NLL8</accession>
<gene>
    <name evidence="2" type="ORF">J5Y03_01045</name>
</gene>